<feature type="transmembrane region" description="Helical" evidence="1">
    <location>
        <begin position="6"/>
        <end position="28"/>
    </location>
</feature>
<proteinExistence type="predicted"/>
<dbReference type="InterPro" id="IPR021315">
    <property type="entry name" value="Gap/Sap"/>
</dbReference>
<dbReference type="Proteomes" id="UP000248889">
    <property type="component" value="Unassembled WGS sequence"/>
</dbReference>
<feature type="transmembrane region" description="Helical" evidence="1">
    <location>
        <begin position="194"/>
        <end position="213"/>
    </location>
</feature>
<reference evidence="2 3" key="1">
    <citation type="submission" date="2018-06" db="EMBL/GenBank/DDBJ databases">
        <title>Streptacidiphilus pinicola sp. nov., isolated from pine grove soil.</title>
        <authorList>
            <person name="Roh S.G."/>
            <person name="Park S."/>
            <person name="Kim M.-K."/>
            <person name="Yun B.-R."/>
            <person name="Park J."/>
            <person name="Kim M.J."/>
            <person name="Kim Y.S."/>
            <person name="Kim S.B."/>
        </authorList>
    </citation>
    <scope>NUCLEOTIDE SEQUENCE [LARGE SCALE GENOMIC DNA]</scope>
    <source>
        <strain evidence="2 3">MMS16-CNU450</strain>
    </source>
</reference>
<evidence type="ECO:0000313" key="3">
    <source>
        <dbReference type="Proteomes" id="UP000248889"/>
    </source>
</evidence>
<dbReference type="Pfam" id="PF11139">
    <property type="entry name" value="SfLAP"/>
    <property type="match status" value="1"/>
</dbReference>
<dbReference type="OrthoDB" id="3871948at2"/>
<dbReference type="AlphaFoldDB" id="A0A2X0JUH0"/>
<sequence length="217" mass="23425">MFLDLTLIGLVTTLEPVPVVAFILLLAGERGMIKGLVFTLTWLASLVAVLALTVGLTGGKPLLPHSSPSTAAVAVKLAVGVGLIFVGERKRRRRRRRSGTHRPPAWMARLDTASSWTAAGISVIVQPMGLVAAGAAVVTEAHVSSLASYLLLVYFCVLSTASLLTMELWSAFAPDRAGRFLHRLRLWIERHQEPAIIVLSLLLGLWLVGKSIYQLVT</sequence>
<accession>A0A2X0JUH0</accession>
<comment type="caution">
    <text evidence="2">The sequence shown here is derived from an EMBL/GenBank/DDBJ whole genome shotgun (WGS) entry which is preliminary data.</text>
</comment>
<gene>
    <name evidence="2" type="ORF">DN069_37580</name>
</gene>
<evidence type="ECO:0000256" key="1">
    <source>
        <dbReference type="SAM" id="Phobius"/>
    </source>
</evidence>
<feature type="transmembrane region" description="Helical" evidence="1">
    <location>
        <begin position="116"/>
        <end position="137"/>
    </location>
</feature>
<name>A0A2X0JUH0_9ACTN</name>
<feature type="transmembrane region" description="Helical" evidence="1">
    <location>
        <begin position="149"/>
        <end position="173"/>
    </location>
</feature>
<keyword evidence="1" id="KW-0812">Transmembrane</keyword>
<dbReference type="RefSeq" id="WP_111507744.1">
    <property type="nucleotide sequence ID" value="NZ_QKYN01000219.1"/>
</dbReference>
<evidence type="ECO:0000313" key="2">
    <source>
        <dbReference type="EMBL" id="RAG80535.1"/>
    </source>
</evidence>
<organism evidence="2 3">
    <name type="scientific">Streptacidiphilus pinicola</name>
    <dbReference type="NCBI Taxonomy" id="2219663"/>
    <lineage>
        <taxon>Bacteria</taxon>
        <taxon>Bacillati</taxon>
        <taxon>Actinomycetota</taxon>
        <taxon>Actinomycetes</taxon>
        <taxon>Kitasatosporales</taxon>
        <taxon>Streptomycetaceae</taxon>
        <taxon>Streptacidiphilus</taxon>
    </lineage>
</organism>
<keyword evidence="1" id="KW-1133">Transmembrane helix</keyword>
<dbReference type="EMBL" id="QKYN01000219">
    <property type="protein sequence ID" value="RAG80535.1"/>
    <property type="molecule type" value="Genomic_DNA"/>
</dbReference>
<keyword evidence="1" id="KW-0472">Membrane</keyword>
<feature type="transmembrane region" description="Helical" evidence="1">
    <location>
        <begin position="35"/>
        <end position="57"/>
    </location>
</feature>
<feature type="transmembrane region" description="Helical" evidence="1">
    <location>
        <begin position="69"/>
        <end position="87"/>
    </location>
</feature>
<protein>
    <submittedName>
        <fullName evidence="2">GAP family protein</fullName>
    </submittedName>
</protein>
<keyword evidence="3" id="KW-1185">Reference proteome</keyword>